<feature type="region of interest" description="Disordered" evidence="1">
    <location>
        <begin position="41"/>
        <end position="208"/>
    </location>
</feature>
<feature type="compositionally biased region" description="Low complexity" evidence="1">
    <location>
        <begin position="51"/>
        <end position="69"/>
    </location>
</feature>
<reference evidence="2" key="1">
    <citation type="submission" date="2018-03" db="EMBL/GenBank/DDBJ databases">
        <authorList>
            <person name="Guldener U."/>
        </authorList>
    </citation>
    <scope>NUCLEOTIDE SEQUENCE</scope>
</reference>
<feature type="compositionally biased region" description="Low complexity" evidence="1">
    <location>
        <begin position="98"/>
        <end position="107"/>
    </location>
</feature>
<sequence length="386" mass="39547">MTETIDTYQHAVDDIEHEILSVKATLWRDLRAIRDRIEASKQAEQQEEQQDAQQAAAAAAATSQSDQTKPPIPNQAAAPTQSPAPVVPQGVAGTPGAQQQWQSQSQSPPLQRNGAPQAPPNRPVAPFPDMGVDLPQPQSKPPSPAAKRKASGAGTPTPAPKPSPQMNGASKPGAKASPANMGSMPTPTLAQIGTPAAPTPAAPTPVPAPVPVSAPTPVTATTAAPFPAADASQVIDLVNLPTTTPGTSALNFTDMGFAVAQGDDAVTSALSQPMSMHIPASSAEVIDIDALFDTAPPPPEPTTQQPPAPTASMTLDSTPGPSDLAQQQPLPAAHDDMYDLGGGTAESMDLDFALDQGGGEETSYIDDLFFGSNDASLVDLDENSLG</sequence>
<comment type="caution">
    <text evidence="2">The sequence shown here is derived from an EMBL/GenBank/DDBJ whole genome shotgun (WGS) entry which is preliminary data.</text>
</comment>
<organism evidence="2 3">
    <name type="scientific">Cephalotrichum gorgonifer</name>
    <dbReference type="NCBI Taxonomy" id="2041049"/>
    <lineage>
        <taxon>Eukaryota</taxon>
        <taxon>Fungi</taxon>
        <taxon>Dikarya</taxon>
        <taxon>Ascomycota</taxon>
        <taxon>Pezizomycotina</taxon>
        <taxon>Sordariomycetes</taxon>
        <taxon>Hypocreomycetidae</taxon>
        <taxon>Microascales</taxon>
        <taxon>Microascaceae</taxon>
        <taxon>Cephalotrichum</taxon>
    </lineage>
</organism>
<feature type="region of interest" description="Disordered" evidence="1">
    <location>
        <begin position="292"/>
        <end position="345"/>
    </location>
</feature>
<dbReference type="Proteomes" id="UP001187682">
    <property type="component" value="Unassembled WGS sequence"/>
</dbReference>
<feature type="compositionally biased region" description="Pro residues" evidence="1">
    <location>
        <begin position="295"/>
        <end position="309"/>
    </location>
</feature>
<dbReference type="EMBL" id="ONZQ02000004">
    <property type="protein sequence ID" value="SPO00562.1"/>
    <property type="molecule type" value="Genomic_DNA"/>
</dbReference>
<feature type="compositionally biased region" description="Pro residues" evidence="1">
    <location>
        <begin position="197"/>
        <end position="208"/>
    </location>
</feature>
<keyword evidence="3" id="KW-1185">Reference proteome</keyword>
<evidence type="ECO:0000313" key="3">
    <source>
        <dbReference type="Proteomes" id="UP001187682"/>
    </source>
</evidence>
<dbReference type="AlphaFoldDB" id="A0AAE8MW64"/>
<protein>
    <submittedName>
        <fullName evidence="2">Uncharacterized protein</fullName>
    </submittedName>
</protein>
<evidence type="ECO:0000256" key="1">
    <source>
        <dbReference type="SAM" id="MobiDB-lite"/>
    </source>
</evidence>
<evidence type="ECO:0000313" key="2">
    <source>
        <dbReference type="EMBL" id="SPO00562.1"/>
    </source>
</evidence>
<gene>
    <name evidence="2" type="ORF">DNG_03310</name>
</gene>
<feature type="compositionally biased region" description="Pro residues" evidence="1">
    <location>
        <begin position="117"/>
        <end position="126"/>
    </location>
</feature>
<name>A0AAE8MW64_9PEZI</name>
<proteinExistence type="predicted"/>
<accession>A0AAE8MW64</accession>
<feature type="compositionally biased region" description="Polar residues" evidence="1">
    <location>
        <begin position="312"/>
        <end position="329"/>
    </location>
</feature>